<reference evidence="7" key="1">
    <citation type="journal article" date="2014" name="Int. J. Syst. Evol. Microbiol.">
        <title>Complete genome sequence of Corynebacterium casei LMG S-19264T (=DSM 44701T), isolated from a smear-ripened cheese.</title>
        <authorList>
            <consortium name="US DOE Joint Genome Institute (JGI-PGF)"/>
            <person name="Walter F."/>
            <person name="Albersmeier A."/>
            <person name="Kalinowski J."/>
            <person name="Ruckert C."/>
        </authorList>
    </citation>
    <scope>NUCLEOTIDE SEQUENCE</scope>
    <source>
        <strain evidence="7">KCTC 12870</strain>
    </source>
</reference>
<feature type="region of interest" description="Disordered" evidence="6">
    <location>
        <begin position="1"/>
        <end position="26"/>
    </location>
</feature>
<keyword evidence="4" id="KW-0479">Metal-binding</keyword>
<dbReference type="Pfam" id="PF05343">
    <property type="entry name" value="Peptidase_M42"/>
    <property type="match status" value="1"/>
</dbReference>
<dbReference type="RefSeq" id="WP_189516371.1">
    <property type="nucleotide sequence ID" value="NZ_BMXG01000021.1"/>
</dbReference>
<dbReference type="CDD" id="cd05657">
    <property type="entry name" value="M42_glucanase_like"/>
    <property type="match status" value="1"/>
</dbReference>
<dbReference type="InterPro" id="IPR023367">
    <property type="entry name" value="Peptidase_M42_dom2"/>
</dbReference>
<feature type="compositionally biased region" description="Polar residues" evidence="6">
    <location>
        <begin position="8"/>
        <end position="24"/>
    </location>
</feature>
<name>A0A8J3DEF1_9BACT</name>
<dbReference type="NCBIfam" id="TIGR03106">
    <property type="entry name" value="trio_M42_hydro"/>
    <property type="match status" value="1"/>
</dbReference>
<evidence type="ECO:0000256" key="3">
    <source>
        <dbReference type="ARBA" id="ARBA00022670"/>
    </source>
</evidence>
<keyword evidence="5" id="KW-0378">Hydrolase</keyword>
<dbReference type="EMBL" id="BMXG01000021">
    <property type="protein sequence ID" value="GHC09369.1"/>
    <property type="molecule type" value="Genomic_DNA"/>
</dbReference>
<dbReference type="InterPro" id="IPR051464">
    <property type="entry name" value="Peptidase_M42_aminopept"/>
</dbReference>
<keyword evidence="3" id="KW-0645">Protease</keyword>
<organism evidence="7 8">
    <name type="scientific">Cerasicoccus arenae</name>
    <dbReference type="NCBI Taxonomy" id="424488"/>
    <lineage>
        <taxon>Bacteria</taxon>
        <taxon>Pseudomonadati</taxon>
        <taxon>Verrucomicrobiota</taxon>
        <taxon>Opitutia</taxon>
        <taxon>Puniceicoccales</taxon>
        <taxon>Cerasicoccaceae</taxon>
        <taxon>Cerasicoccus</taxon>
    </lineage>
</organism>
<gene>
    <name evidence="7" type="ORF">GCM10007047_28220</name>
</gene>
<dbReference type="PANTHER" id="PTHR32481:SF7">
    <property type="entry name" value="AMINOPEPTIDASE YHFE-RELATED"/>
    <property type="match status" value="1"/>
</dbReference>
<dbReference type="AlphaFoldDB" id="A0A8J3DEF1"/>
<dbReference type="GO" id="GO:0046872">
    <property type="term" value="F:metal ion binding"/>
    <property type="evidence" value="ECO:0007669"/>
    <property type="project" value="UniProtKB-KW"/>
</dbReference>
<sequence>MSKKNVTKAPTKSGPSNKEPTASAQPLAVDEDYLQRMLLKMLSIHSPSGYTDPIIRELCHELDQLGLKYEMTRRGAVRATLPGRAYSPDRAIVAHVDTLGAMVKCLKPNGRLQLVSVGTWSARFAEGARVSVYTDETVYRGTILPLKASGHVYNEEVDTQPGTWDNLELRLDQDSASQEDLEKLGCQIGDFVGVDSQAEFLANGYLNARHLDDKAGVATMLAAAKYLNEHQIELPVECHLLFTISEEVGSGASAILHGDVAELVSIDNGTCAPGQNSQERGATIAMADSTGPFDFHLTHHLLNLCKKNEIAHQRDIFKYYRCDSASALEAGNDIRTALVTFGLDASHGYERTHLDALTAVTRLIIAYAQSPLIYKKQKKVLTSIKDFPEVRVTDVELTQLEQTESTAQVPPPERLAPKAK</sequence>
<dbReference type="InterPro" id="IPR008007">
    <property type="entry name" value="Peptidase_M42"/>
</dbReference>
<evidence type="ECO:0000256" key="1">
    <source>
        <dbReference type="ARBA" id="ARBA00006272"/>
    </source>
</evidence>
<evidence type="ECO:0000313" key="7">
    <source>
        <dbReference type="EMBL" id="GHC09369.1"/>
    </source>
</evidence>
<dbReference type="Gene3D" id="3.40.630.10">
    <property type="entry name" value="Zn peptidases"/>
    <property type="match status" value="1"/>
</dbReference>
<dbReference type="PANTHER" id="PTHR32481">
    <property type="entry name" value="AMINOPEPTIDASE"/>
    <property type="match status" value="1"/>
</dbReference>
<evidence type="ECO:0000313" key="8">
    <source>
        <dbReference type="Proteomes" id="UP000642829"/>
    </source>
</evidence>
<dbReference type="Proteomes" id="UP000642829">
    <property type="component" value="Unassembled WGS sequence"/>
</dbReference>
<comment type="caution">
    <text evidence="7">The sequence shown here is derived from an EMBL/GenBank/DDBJ whole genome shotgun (WGS) entry which is preliminary data.</text>
</comment>
<dbReference type="SUPFAM" id="SSF53187">
    <property type="entry name" value="Zn-dependent exopeptidases"/>
    <property type="match status" value="1"/>
</dbReference>
<dbReference type="InterPro" id="IPR017537">
    <property type="entry name" value="Peptidase_M42_hydrolase"/>
</dbReference>
<reference evidence="7" key="2">
    <citation type="submission" date="2020-09" db="EMBL/GenBank/DDBJ databases">
        <authorList>
            <person name="Sun Q."/>
            <person name="Kim S."/>
        </authorList>
    </citation>
    <scope>NUCLEOTIDE SEQUENCE</scope>
    <source>
        <strain evidence="7">KCTC 12870</strain>
    </source>
</reference>
<comment type="similarity">
    <text evidence="1">Belongs to the peptidase M42 family.</text>
</comment>
<evidence type="ECO:0000256" key="2">
    <source>
        <dbReference type="ARBA" id="ARBA00022438"/>
    </source>
</evidence>
<evidence type="ECO:0000256" key="4">
    <source>
        <dbReference type="ARBA" id="ARBA00022723"/>
    </source>
</evidence>
<dbReference type="GO" id="GO:0006508">
    <property type="term" value="P:proteolysis"/>
    <property type="evidence" value="ECO:0007669"/>
    <property type="project" value="UniProtKB-KW"/>
</dbReference>
<accession>A0A8J3DEF1</accession>
<dbReference type="GO" id="GO:0004177">
    <property type="term" value="F:aminopeptidase activity"/>
    <property type="evidence" value="ECO:0007669"/>
    <property type="project" value="UniProtKB-KW"/>
</dbReference>
<evidence type="ECO:0000256" key="6">
    <source>
        <dbReference type="SAM" id="MobiDB-lite"/>
    </source>
</evidence>
<keyword evidence="2" id="KW-0031">Aminopeptidase</keyword>
<protein>
    <submittedName>
        <fullName evidence="7">Peptidase M42</fullName>
    </submittedName>
</protein>
<proteinExistence type="inferred from homology"/>
<keyword evidence="8" id="KW-1185">Reference proteome</keyword>
<dbReference type="Gene3D" id="2.40.30.40">
    <property type="entry name" value="Peptidase M42, domain 2"/>
    <property type="match status" value="1"/>
</dbReference>
<dbReference type="SUPFAM" id="SSF101821">
    <property type="entry name" value="Aminopeptidase/glucanase lid domain"/>
    <property type="match status" value="1"/>
</dbReference>
<evidence type="ECO:0000256" key="5">
    <source>
        <dbReference type="ARBA" id="ARBA00022801"/>
    </source>
</evidence>